<proteinExistence type="predicted"/>
<evidence type="ECO:0000313" key="1">
    <source>
        <dbReference type="EMBL" id="KKL26322.1"/>
    </source>
</evidence>
<organism evidence="1">
    <name type="scientific">marine sediment metagenome</name>
    <dbReference type="NCBI Taxonomy" id="412755"/>
    <lineage>
        <taxon>unclassified sequences</taxon>
        <taxon>metagenomes</taxon>
        <taxon>ecological metagenomes</taxon>
    </lineage>
</organism>
<gene>
    <name evidence="1" type="ORF">LCGC14_2396440</name>
</gene>
<reference evidence="1" key="1">
    <citation type="journal article" date="2015" name="Nature">
        <title>Complex archaea that bridge the gap between prokaryotes and eukaryotes.</title>
        <authorList>
            <person name="Spang A."/>
            <person name="Saw J.H."/>
            <person name="Jorgensen S.L."/>
            <person name="Zaremba-Niedzwiedzka K."/>
            <person name="Martijn J."/>
            <person name="Lind A.E."/>
            <person name="van Eijk R."/>
            <person name="Schleper C."/>
            <person name="Guy L."/>
            <person name="Ettema T.J."/>
        </authorList>
    </citation>
    <scope>NUCLEOTIDE SEQUENCE</scope>
</reference>
<evidence type="ECO:0008006" key="2">
    <source>
        <dbReference type="Google" id="ProtNLM"/>
    </source>
</evidence>
<protein>
    <recommendedName>
        <fullName evidence="2">CinA C-terminal domain-containing protein</fullName>
    </recommendedName>
</protein>
<name>A0A0F9CIR0_9ZZZZ</name>
<dbReference type="EMBL" id="LAZR01035877">
    <property type="protein sequence ID" value="KKL26322.1"/>
    <property type="molecule type" value="Genomic_DNA"/>
</dbReference>
<dbReference type="AlphaFoldDB" id="A0A0F9CIR0"/>
<accession>A0A0F9CIR0</accession>
<comment type="caution">
    <text evidence="1">The sequence shown here is derived from an EMBL/GenBank/DDBJ whole genome shotgun (WGS) entry which is preliminary data.</text>
</comment>
<sequence length="45" mass="5140">MMFTESGDTQSIQFTEEDTPLERAIVNHTLKLLVALIKKFNEDKG</sequence>